<dbReference type="RefSeq" id="XP_002482004.1">
    <property type="nucleotide sequence ID" value="XM_002481959.1"/>
</dbReference>
<dbReference type="OMA" id="ILMAWHA"/>
<protein>
    <submittedName>
        <fullName evidence="1">Uncharacterized protein</fullName>
    </submittedName>
</protein>
<dbReference type="VEuPathDB" id="FungiDB:TSTA_117840"/>
<dbReference type="InParanoid" id="B8M9L0"/>
<evidence type="ECO:0000313" key="1">
    <source>
        <dbReference type="EMBL" id="EED18012.1"/>
    </source>
</evidence>
<dbReference type="EMBL" id="EQ962655">
    <property type="protein sequence ID" value="EED18012.1"/>
    <property type="molecule type" value="Genomic_DNA"/>
</dbReference>
<evidence type="ECO:0000313" key="2">
    <source>
        <dbReference type="Proteomes" id="UP000001745"/>
    </source>
</evidence>
<sequence>MLLVANQNAGSIDTYAKNHFATLQADYLSPKDWKQLHIIKSFLQPFYRATLETQGNRATIDCVLFTMDILIQYFENYLLNFIADKEFSLRIQKGWDTFDKYYSKIDESPLYAAARILHLNRRTKYICANWKTKWQKPMLKKVRDLWISH</sequence>
<dbReference type="HOGENOM" id="CLU_1750907_0_0_1"/>
<name>B8M9L0_TALSN</name>
<dbReference type="AlphaFoldDB" id="B8M9L0"/>
<reference evidence="2" key="1">
    <citation type="journal article" date="2015" name="Genome Announc.">
        <title>Genome sequence of the AIDS-associated pathogen Penicillium marneffei (ATCC18224) and its near taxonomic relative Talaromyces stipitatus (ATCC10500).</title>
        <authorList>
            <person name="Nierman W.C."/>
            <person name="Fedorova-Abrams N.D."/>
            <person name="Andrianopoulos A."/>
        </authorList>
    </citation>
    <scope>NUCLEOTIDE SEQUENCE [LARGE SCALE GENOMIC DNA]</scope>
    <source>
        <strain evidence="2">ATCC 10500 / CBS 375.48 / QM 6759 / NRRL 1006</strain>
    </source>
</reference>
<proteinExistence type="predicted"/>
<gene>
    <name evidence="1" type="ORF">TSTA_117840</name>
</gene>
<dbReference type="Proteomes" id="UP000001745">
    <property type="component" value="Unassembled WGS sequence"/>
</dbReference>
<accession>B8M9L0</accession>
<keyword evidence="2" id="KW-1185">Reference proteome</keyword>
<dbReference type="GeneID" id="8105842"/>
<dbReference type="PhylomeDB" id="B8M9L0"/>
<dbReference type="OrthoDB" id="3935139at2759"/>
<organism evidence="1 2">
    <name type="scientific">Talaromyces stipitatus (strain ATCC 10500 / CBS 375.48 / QM 6759 / NRRL 1006)</name>
    <name type="common">Penicillium stipitatum</name>
    <dbReference type="NCBI Taxonomy" id="441959"/>
    <lineage>
        <taxon>Eukaryota</taxon>
        <taxon>Fungi</taxon>
        <taxon>Dikarya</taxon>
        <taxon>Ascomycota</taxon>
        <taxon>Pezizomycotina</taxon>
        <taxon>Eurotiomycetes</taxon>
        <taxon>Eurotiomycetidae</taxon>
        <taxon>Eurotiales</taxon>
        <taxon>Trichocomaceae</taxon>
        <taxon>Talaromyces</taxon>
        <taxon>Talaromyces sect. Talaromyces</taxon>
    </lineage>
</organism>